<keyword evidence="4 6" id="KW-0472">Membrane</keyword>
<keyword evidence="2 6" id="KW-0812">Transmembrane</keyword>
<name>A0AAD6E4T5_9EURO</name>
<dbReference type="InterPro" id="IPR029208">
    <property type="entry name" value="COX14"/>
</dbReference>
<evidence type="ECO:0000256" key="1">
    <source>
        <dbReference type="ARBA" id="ARBA00004167"/>
    </source>
</evidence>
<feature type="transmembrane region" description="Helical" evidence="6">
    <location>
        <begin position="56"/>
        <end position="76"/>
    </location>
</feature>
<feature type="region of interest" description="Disordered" evidence="5">
    <location>
        <begin position="1"/>
        <end position="24"/>
    </location>
</feature>
<dbReference type="EMBL" id="JAQJAC010000001">
    <property type="protein sequence ID" value="KAJ5600058.1"/>
    <property type="molecule type" value="Genomic_DNA"/>
</dbReference>
<evidence type="ECO:0008006" key="9">
    <source>
        <dbReference type="Google" id="ProtNLM"/>
    </source>
</evidence>
<dbReference type="Proteomes" id="UP001216150">
    <property type="component" value="Unassembled WGS sequence"/>
</dbReference>
<reference evidence="7 8" key="1">
    <citation type="journal article" date="2023" name="IMA Fungus">
        <title>Comparative genomic study of the Penicillium genus elucidates a diverse pangenome and 15 lateral gene transfer events.</title>
        <authorList>
            <person name="Petersen C."/>
            <person name="Sorensen T."/>
            <person name="Nielsen M.R."/>
            <person name="Sondergaard T.E."/>
            <person name="Sorensen J.L."/>
            <person name="Fitzpatrick D.A."/>
            <person name="Frisvad J.C."/>
            <person name="Nielsen K.L."/>
        </authorList>
    </citation>
    <scope>NUCLEOTIDE SEQUENCE [LARGE SCALE GENOMIC DNA]</scope>
    <source>
        <strain evidence="7 8">IBT 29057</strain>
    </source>
</reference>
<evidence type="ECO:0000313" key="8">
    <source>
        <dbReference type="Proteomes" id="UP001216150"/>
    </source>
</evidence>
<feature type="compositionally biased region" description="Basic and acidic residues" evidence="5">
    <location>
        <begin position="1"/>
        <end position="23"/>
    </location>
</feature>
<evidence type="ECO:0000256" key="5">
    <source>
        <dbReference type="SAM" id="MobiDB-lite"/>
    </source>
</evidence>
<feature type="non-terminal residue" evidence="7">
    <location>
        <position position="1"/>
    </location>
</feature>
<dbReference type="GO" id="GO:0016020">
    <property type="term" value="C:membrane"/>
    <property type="evidence" value="ECO:0007669"/>
    <property type="project" value="UniProtKB-SubCell"/>
</dbReference>
<proteinExistence type="predicted"/>
<keyword evidence="3 6" id="KW-1133">Transmembrane helix</keyword>
<evidence type="ECO:0000313" key="7">
    <source>
        <dbReference type="EMBL" id="KAJ5600058.1"/>
    </source>
</evidence>
<gene>
    <name evidence="7" type="ORF">N7450_001125</name>
</gene>
<evidence type="ECO:0000256" key="2">
    <source>
        <dbReference type="ARBA" id="ARBA00022692"/>
    </source>
</evidence>
<comment type="subcellular location">
    <subcellularLocation>
        <location evidence="1">Membrane</location>
        <topology evidence="1">Single-pass membrane protein</topology>
    </subcellularLocation>
</comment>
<accession>A0AAD6E4T5</accession>
<organism evidence="7 8">
    <name type="scientific">Penicillium hetheringtonii</name>
    <dbReference type="NCBI Taxonomy" id="911720"/>
    <lineage>
        <taxon>Eukaryota</taxon>
        <taxon>Fungi</taxon>
        <taxon>Dikarya</taxon>
        <taxon>Ascomycota</taxon>
        <taxon>Pezizomycotina</taxon>
        <taxon>Eurotiomycetes</taxon>
        <taxon>Eurotiomycetidae</taxon>
        <taxon>Eurotiales</taxon>
        <taxon>Aspergillaceae</taxon>
        <taxon>Penicillium</taxon>
    </lineage>
</organism>
<evidence type="ECO:0000256" key="6">
    <source>
        <dbReference type="SAM" id="Phobius"/>
    </source>
</evidence>
<sequence>PPRRSVDRDGQPETPKQKVERLRAQARAARIAQSSSGSDRLIEFGRRFANKAHKGMVYSLIVASGVCGVLTVYSMVSLTMYNRRQQVATLNEARIAQANGSATEEQIELIKKEDIAEIVKQKRAEEKAQKPWAKAKAFLFGKMNAEDTAAQSVRSASSEVEALQPGVWDSIKAKEAQDAKNAAAAAAAKTGSTTPGQLDVMAENAERAAKETTRSWTNRLTFGLVR</sequence>
<dbReference type="AlphaFoldDB" id="A0AAD6E4T5"/>
<evidence type="ECO:0000256" key="4">
    <source>
        <dbReference type="ARBA" id="ARBA00023136"/>
    </source>
</evidence>
<protein>
    <recommendedName>
        <fullName evidence="9">Cytochrome oxidase c assembly-domain-containing protein</fullName>
    </recommendedName>
</protein>
<dbReference type="Pfam" id="PF14880">
    <property type="entry name" value="COX14"/>
    <property type="match status" value="1"/>
</dbReference>
<evidence type="ECO:0000256" key="3">
    <source>
        <dbReference type="ARBA" id="ARBA00022989"/>
    </source>
</evidence>
<keyword evidence="8" id="KW-1185">Reference proteome</keyword>
<comment type="caution">
    <text evidence="7">The sequence shown here is derived from an EMBL/GenBank/DDBJ whole genome shotgun (WGS) entry which is preliminary data.</text>
</comment>